<name>A0A1L3GJA2_SYNAC</name>
<proteinExistence type="predicted"/>
<organism evidence="1 2">
    <name type="scientific">Syntrophotalea acetylenica</name>
    <name type="common">Pelobacter acetylenicus</name>
    <dbReference type="NCBI Taxonomy" id="29542"/>
    <lineage>
        <taxon>Bacteria</taxon>
        <taxon>Pseudomonadati</taxon>
        <taxon>Thermodesulfobacteriota</taxon>
        <taxon>Desulfuromonadia</taxon>
        <taxon>Desulfuromonadales</taxon>
        <taxon>Syntrophotaleaceae</taxon>
        <taxon>Syntrophotalea</taxon>
    </lineage>
</organism>
<evidence type="ECO:0000313" key="1">
    <source>
        <dbReference type="EMBL" id="APG25960.1"/>
    </source>
</evidence>
<dbReference type="KEGG" id="pace:A6070_07830"/>
<dbReference type="InterPro" id="IPR011335">
    <property type="entry name" value="Restrct_endonuc-II-like"/>
</dbReference>
<dbReference type="RefSeq" id="WP_072287801.1">
    <property type="nucleotide sequence ID" value="NZ_CP015455.1"/>
</dbReference>
<protein>
    <recommendedName>
        <fullName evidence="3">Restriction endonuclease type IV Mrr domain-containing protein</fullName>
    </recommendedName>
</protein>
<sequence length="299" mass="33809">MPKRSNAFQQVVTLLHKQFKNNGIITESKFLCDSITGKLREVDIVIETKVTNYTVFLSIECIDHKRPATVEWVEKMIGKHQNLPTSRLVLVSKSGFTKNAEKKAQAYNAVTLSLKEAERTCWPDILTIETLIAKYDGFLMVFEGEGIKLLPPSSNWVLYDKNEGIMFPVKTIIEFLIKKPEIGESFLQHMAREGKDQNNFTLDFNFPHPLCCKGFDNQELEVVGLRVLFSANKTIVPIFLSQGEIAESYVAFGEPTDNKSQLQAAFIKKDNQEIVSEVRIKEDSDWLNLIKVGGDSGLS</sequence>
<dbReference type="OrthoDB" id="6400908at2"/>
<gene>
    <name evidence="1" type="ORF">A7E75_13805</name>
</gene>
<evidence type="ECO:0000313" key="2">
    <source>
        <dbReference type="Proteomes" id="UP000182264"/>
    </source>
</evidence>
<dbReference type="AlphaFoldDB" id="A0A1L3GJA2"/>
<accession>A0A1L3GJA2</accession>
<dbReference type="EMBL" id="CP015518">
    <property type="protein sequence ID" value="APG25960.1"/>
    <property type="molecule type" value="Genomic_DNA"/>
</dbReference>
<keyword evidence="2" id="KW-1185">Reference proteome</keyword>
<evidence type="ECO:0008006" key="3">
    <source>
        <dbReference type="Google" id="ProtNLM"/>
    </source>
</evidence>
<reference evidence="1 2" key="1">
    <citation type="journal article" date="2017" name="Genome Announc.">
        <title>Complete Genome Sequences of Two Acetylene-Fermenting Pelobacter acetylenicus Strains.</title>
        <authorList>
            <person name="Sutton J.M."/>
            <person name="Baesman S.M."/>
            <person name="Fierst J.L."/>
            <person name="Poret-Peterson A.T."/>
            <person name="Oremland R.S."/>
            <person name="Dunlap D.S."/>
            <person name="Akob D.M."/>
        </authorList>
    </citation>
    <scope>NUCLEOTIDE SEQUENCE [LARGE SCALE GENOMIC DNA]</scope>
    <source>
        <strain evidence="1 2">DSM 3247</strain>
    </source>
</reference>
<dbReference type="SUPFAM" id="SSF52980">
    <property type="entry name" value="Restriction endonuclease-like"/>
    <property type="match status" value="1"/>
</dbReference>
<dbReference type="Proteomes" id="UP000182264">
    <property type="component" value="Chromosome"/>
</dbReference>